<reference evidence="1" key="2">
    <citation type="submission" date="2020-05" db="UniProtKB">
        <authorList>
            <consortium name="EnsemblMetazoa"/>
        </authorList>
    </citation>
    <scope>IDENTIFICATION</scope>
    <source>
        <strain evidence="1">IAEA</strain>
    </source>
</reference>
<sequence length="211" mass="24569">KTCFRLKLQRKKVYPLLSLLLLLLLFVTILSENVYWFAHTILTQYSKATHTVNKSYWDRSVRLERSVEANRPHIMLMLSSLVRSTCSTFDSDVINLKRIHIIFQIDFNFNTMPRCKGKQNAVHDSVANKASDMTLLYYSWQSSIFIWRNRIIIASYDFIELASISTAFQSWKRICYKGFPRPSALLGLNERGPCHIDDNTKGLFLSSFKKA</sequence>
<accession>A0A1B0BII3</accession>
<dbReference type="Proteomes" id="UP000092460">
    <property type="component" value="Unassembled WGS sequence"/>
</dbReference>
<reference evidence="2" key="1">
    <citation type="submission" date="2015-01" db="EMBL/GenBank/DDBJ databases">
        <authorList>
            <person name="Aksoy S."/>
            <person name="Warren W."/>
            <person name="Wilson R.K."/>
        </authorList>
    </citation>
    <scope>NUCLEOTIDE SEQUENCE [LARGE SCALE GENOMIC DNA]</scope>
    <source>
        <strain evidence="2">IAEA</strain>
    </source>
</reference>
<proteinExistence type="predicted"/>
<dbReference type="EnsemblMetazoa" id="GPPI031248-RA">
    <property type="protein sequence ID" value="GPPI031248-PA"/>
    <property type="gene ID" value="GPPI031248"/>
</dbReference>
<protein>
    <submittedName>
        <fullName evidence="1">Uncharacterized protein</fullName>
    </submittedName>
</protein>
<keyword evidence="2" id="KW-1185">Reference proteome</keyword>
<evidence type="ECO:0000313" key="1">
    <source>
        <dbReference type="EnsemblMetazoa" id="GPPI031248-PA"/>
    </source>
</evidence>
<evidence type="ECO:0000313" key="2">
    <source>
        <dbReference type="Proteomes" id="UP000092460"/>
    </source>
</evidence>
<name>A0A1B0BII3_9MUSC</name>
<organism evidence="1 2">
    <name type="scientific">Glossina palpalis gambiensis</name>
    <dbReference type="NCBI Taxonomy" id="67801"/>
    <lineage>
        <taxon>Eukaryota</taxon>
        <taxon>Metazoa</taxon>
        <taxon>Ecdysozoa</taxon>
        <taxon>Arthropoda</taxon>
        <taxon>Hexapoda</taxon>
        <taxon>Insecta</taxon>
        <taxon>Pterygota</taxon>
        <taxon>Neoptera</taxon>
        <taxon>Endopterygota</taxon>
        <taxon>Diptera</taxon>
        <taxon>Brachycera</taxon>
        <taxon>Muscomorpha</taxon>
        <taxon>Hippoboscoidea</taxon>
        <taxon>Glossinidae</taxon>
        <taxon>Glossina</taxon>
    </lineage>
</organism>
<dbReference type="AlphaFoldDB" id="A0A1B0BII3"/>
<dbReference type="VEuPathDB" id="VectorBase:GPPI031248"/>
<dbReference type="EMBL" id="JXJN01014963">
    <property type="status" value="NOT_ANNOTATED_CDS"/>
    <property type="molecule type" value="Genomic_DNA"/>
</dbReference>